<evidence type="ECO:0000313" key="5">
    <source>
        <dbReference type="Proteomes" id="UP000321034"/>
    </source>
</evidence>
<dbReference type="EMBL" id="VRSV01000002">
    <property type="protein sequence ID" value="TXK10047.1"/>
    <property type="molecule type" value="Genomic_DNA"/>
</dbReference>
<comment type="caution">
    <text evidence="4">The sequence shown here is derived from an EMBL/GenBank/DDBJ whole genome shotgun (WGS) entry which is preliminary data.</text>
</comment>
<dbReference type="RefSeq" id="WP_147895245.1">
    <property type="nucleotide sequence ID" value="NZ_BAAANR010000001.1"/>
</dbReference>
<reference evidence="4 5" key="1">
    <citation type="submission" date="2019-08" db="EMBL/GenBank/DDBJ databases">
        <authorList>
            <person name="Dong K."/>
        </authorList>
    </citation>
    <scope>NUCLEOTIDE SEQUENCE [LARGE SCALE GENOMIC DNA]</scope>
    <source>
        <strain evidence="4 5">JCM14558</strain>
    </source>
</reference>
<gene>
    <name evidence="4" type="ORF">FVP77_14380</name>
</gene>
<dbReference type="AlphaFoldDB" id="A0A5C8HVR8"/>
<sequence>MLRTRPMIVASLALAALLGGAPAATALDAPASATAETSTTWAVAPASAEGPDGRVSFRHTIDPGGSVEEFVAVTNFSAAAAPFAIYASDGVVTEAGNFDLLPSGEAPVDSGTWVSIGEVEGATPRDGGGIVIDVPAGATTLVPLRVDVPEEATPGDHPAGVVAELARGDGESVQVASRVGVRLHLRVAGDVVASVVPGSITTSYSPSWNPFAPGTLTVDYVISNEGNVRLGATTTTQAAGLFGIGGASAAGEQREILPRQQTAASATVAVWPVFFAWGEVAAVPTIVGEDAVQAALVASATPFTVWTIPWSQLALLAVAALVVVLIVRARTRSEARVQARIAAAVSAAAAPSSAVGSPTDDPAQPDGAVQPENALQPDDAARARAVPERTV</sequence>
<keyword evidence="2" id="KW-1133">Transmembrane helix</keyword>
<evidence type="ECO:0000256" key="3">
    <source>
        <dbReference type="SAM" id="SignalP"/>
    </source>
</evidence>
<evidence type="ECO:0000313" key="4">
    <source>
        <dbReference type="EMBL" id="TXK10047.1"/>
    </source>
</evidence>
<organism evidence="4 5">
    <name type="scientific">Microbacterium hatanonis</name>
    <dbReference type="NCBI Taxonomy" id="404366"/>
    <lineage>
        <taxon>Bacteria</taxon>
        <taxon>Bacillati</taxon>
        <taxon>Actinomycetota</taxon>
        <taxon>Actinomycetes</taxon>
        <taxon>Micrococcales</taxon>
        <taxon>Microbacteriaceae</taxon>
        <taxon>Microbacterium</taxon>
    </lineage>
</organism>
<keyword evidence="2" id="KW-0472">Membrane</keyword>
<keyword evidence="2" id="KW-0812">Transmembrane</keyword>
<keyword evidence="5" id="KW-1185">Reference proteome</keyword>
<dbReference type="OrthoDB" id="4336304at2"/>
<name>A0A5C8HVR8_9MICO</name>
<proteinExistence type="predicted"/>
<feature type="compositionally biased region" description="Basic and acidic residues" evidence="1">
    <location>
        <begin position="379"/>
        <end position="391"/>
    </location>
</feature>
<feature type="signal peptide" evidence="3">
    <location>
        <begin position="1"/>
        <end position="26"/>
    </location>
</feature>
<evidence type="ECO:0000256" key="1">
    <source>
        <dbReference type="SAM" id="MobiDB-lite"/>
    </source>
</evidence>
<accession>A0A5C8HVR8</accession>
<dbReference type="Proteomes" id="UP000321034">
    <property type="component" value="Unassembled WGS sequence"/>
</dbReference>
<feature type="transmembrane region" description="Helical" evidence="2">
    <location>
        <begin position="308"/>
        <end position="327"/>
    </location>
</feature>
<evidence type="ECO:0008006" key="6">
    <source>
        <dbReference type="Google" id="ProtNLM"/>
    </source>
</evidence>
<feature type="region of interest" description="Disordered" evidence="1">
    <location>
        <begin position="347"/>
        <end position="391"/>
    </location>
</feature>
<keyword evidence="3" id="KW-0732">Signal</keyword>
<evidence type="ECO:0000256" key="2">
    <source>
        <dbReference type="SAM" id="Phobius"/>
    </source>
</evidence>
<protein>
    <recommendedName>
        <fullName evidence="6">DUF916 domain-containing protein</fullName>
    </recommendedName>
</protein>
<feature type="chain" id="PRO_5038744003" description="DUF916 domain-containing protein" evidence="3">
    <location>
        <begin position="27"/>
        <end position="391"/>
    </location>
</feature>